<evidence type="ECO:0000259" key="6">
    <source>
        <dbReference type="SMART" id="SM00724"/>
    </source>
</evidence>
<evidence type="ECO:0000256" key="1">
    <source>
        <dbReference type="ARBA" id="ARBA00004141"/>
    </source>
</evidence>
<protein>
    <submittedName>
        <fullName evidence="7">Ceramide synthetase</fullName>
    </submittedName>
    <submittedName>
        <fullName evidence="8">Ceramide_synthetase</fullName>
    </submittedName>
</protein>
<comment type="subcellular location">
    <subcellularLocation>
        <location evidence="1">Membrane</location>
        <topology evidence="1">Multi-pass membrane protein</topology>
    </subcellularLocation>
</comment>
<dbReference type="Proteomes" id="UP001642409">
    <property type="component" value="Unassembled WGS sequence"/>
</dbReference>
<evidence type="ECO:0000256" key="3">
    <source>
        <dbReference type="ARBA" id="ARBA00022989"/>
    </source>
</evidence>
<dbReference type="SMART" id="SM00724">
    <property type="entry name" value="TLC"/>
    <property type="match status" value="1"/>
</dbReference>
<dbReference type="Pfam" id="PF03798">
    <property type="entry name" value="TRAM_LAG1_CLN8"/>
    <property type="match status" value="1"/>
</dbReference>
<evidence type="ECO:0000256" key="4">
    <source>
        <dbReference type="ARBA" id="ARBA00023136"/>
    </source>
</evidence>
<sequence>MQNLLTEKNSIYLPLILVPIHMTVRYTYQKIISYLLRNKKNNRKIAESSFYCLQYFALTTMANMLRKRNNLTWNNLQSLYAEKLPNNNSFTPLHAIYLMGEVSVYISALIFLCFETRKNYADFFMTLFHHVVTVSIIIFAYPYGNYNYSVAVAFMHEIADVILEFSKTLVYLEFMIISKLTFVIFAISFIVPRVFIQPNYLIMPFWNGKMDATLKEMDEGVNLLVAYTKEERTYAPILLSIIYVLSCLWSVIILQMVVRMFQPKQWSDIREDEKSKQD</sequence>
<proteinExistence type="predicted"/>
<feature type="transmembrane region" description="Helical" evidence="5">
    <location>
        <begin position="170"/>
        <end position="196"/>
    </location>
</feature>
<organism evidence="7">
    <name type="scientific">Hexamita inflata</name>
    <dbReference type="NCBI Taxonomy" id="28002"/>
    <lineage>
        <taxon>Eukaryota</taxon>
        <taxon>Metamonada</taxon>
        <taxon>Diplomonadida</taxon>
        <taxon>Hexamitidae</taxon>
        <taxon>Hexamitinae</taxon>
        <taxon>Hexamita</taxon>
    </lineage>
</organism>
<keyword evidence="2 5" id="KW-0812">Transmembrane</keyword>
<evidence type="ECO:0000313" key="7">
    <source>
        <dbReference type="EMBL" id="CAI9931391.1"/>
    </source>
</evidence>
<dbReference type="GO" id="GO:0046513">
    <property type="term" value="P:ceramide biosynthetic process"/>
    <property type="evidence" value="ECO:0007669"/>
    <property type="project" value="InterPro"/>
</dbReference>
<dbReference type="PANTHER" id="PTHR12560">
    <property type="entry name" value="LONGEVITY ASSURANCE FACTOR 1 LAG1"/>
    <property type="match status" value="1"/>
</dbReference>
<dbReference type="GO" id="GO:0016020">
    <property type="term" value="C:membrane"/>
    <property type="evidence" value="ECO:0007669"/>
    <property type="project" value="UniProtKB-SubCell"/>
</dbReference>
<evidence type="ECO:0000256" key="2">
    <source>
        <dbReference type="ARBA" id="ARBA00022692"/>
    </source>
</evidence>
<dbReference type="InterPro" id="IPR016439">
    <property type="entry name" value="Lag1/Lac1-like"/>
</dbReference>
<dbReference type="GO" id="GO:0050291">
    <property type="term" value="F:sphingosine N-acyltransferase activity"/>
    <property type="evidence" value="ECO:0007669"/>
    <property type="project" value="InterPro"/>
</dbReference>
<feature type="transmembrane region" description="Helical" evidence="5">
    <location>
        <begin position="121"/>
        <end position="140"/>
    </location>
</feature>
<dbReference type="GO" id="GO:0005783">
    <property type="term" value="C:endoplasmic reticulum"/>
    <property type="evidence" value="ECO:0007669"/>
    <property type="project" value="TreeGrafter"/>
</dbReference>
<dbReference type="AlphaFoldDB" id="A0AA86TWV6"/>
<dbReference type="EMBL" id="CATOUU010000487">
    <property type="protein sequence ID" value="CAI9931391.1"/>
    <property type="molecule type" value="Genomic_DNA"/>
</dbReference>
<feature type="transmembrane region" description="Helical" evidence="5">
    <location>
        <begin position="12"/>
        <end position="28"/>
    </location>
</feature>
<evidence type="ECO:0000313" key="8">
    <source>
        <dbReference type="EMBL" id="CAL6103811.1"/>
    </source>
</evidence>
<feature type="transmembrane region" description="Helical" evidence="5">
    <location>
        <begin position="234"/>
        <end position="258"/>
    </location>
</feature>
<keyword evidence="9" id="KW-1185">Reference proteome</keyword>
<evidence type="ECO:0000313" key="9">
    <source>
        <dbReference type="Proteomes" id="UP001642409"/>
    </source>
</evidence>
<comment type="caution">
    <text evidence="7">The sequence shown here is derived from an EMBL/GenBank/DDBJ whole genome shotgun (WGS) entry which is preliminary data.</text>
</comment>
<dbReference type="InterPro" id="IPR006634">
    <property type="entry name" value="TLC-dom"/>
</dbReference>
<keyword evidence="3 5" id="KW-1133">Transmembrane helix</keyword>
<feature type="transmembrane region" description="Helical" evidence="5">
    <location>
        <begin position="48"/>
        <end position="65"/>
    </location>
</feature>
<keyword evidence="4 5" id="KW-0472">Membrane</keyword>
<reference evidence="7" key="1">
    <citation type="submission" date="2023-06" db="EMBL/GenBank/DDBJ databases">
        <authorList>
            <person name="Kurt Z."/>
        </authorList>
    </citation>
    <scope>NUCLEOTIDE SEQUENCE</scope>
</reference>
<feature type="domain" description="TLC" evidence="6">
    <location>
        <begin position="44"/>
        <end position="262"/>
    </location>
</feature>
<dbReference type="EMBL" id="CAXDID020000571">
    <property type="protein sequence ID" value="CAL6103811.1"/>
    <property type="molecule type" value="Genomic_DNA"/>
</dbReference>
<dbReference type="PIRSF" id="PIRSF005225">
    <property type="entry name" value="LAG1_LAC1"/>
    <property type="match status" value="1"/>
</dbReference>
<dbReference type="PANTHER" id="PTHR12560:SF0">
    <property type="entry name" value="LD18904P"/>
    <property type="match status" value="1"/>
</dbReference>
<feature type="transmembrane region" description="Helical" evidence="5">
    <location>
        <begin position="95"/>
        <end position="114"/>
    </location>
</feature>
<evidence type="ECO:0000256" key="5">
    <source>
        <dbReference type="SAM" id="Phobius"/>
    </source>
</evidence>
<reference evidence="8 9" key="2">
    <citation type="submission" date="2024-07" db="EMBL/GenBank/DDBJ databases">
        <authorList>
            <person name="Akdeniz Z."/>
        </authorList>
    </citation>
    <scope>NUCLEOTIDE SEQUENCE [LARGE SCALE GENOMIC DNA]</scope>
</reference>
<gene>
    <name evidence="7" type="ORF">HINF_LOCUS19036</name>
    <name evidence="8" type="ORF">HINF_LOCUS72323</name>
</gene>
<accession>A0AA86TWV6</accession>
<name>A0AA86TWV6_9EUKA</name>